<gene>
    <name evidence="3" type="ORF">DS745_20655</name>
</gene>
<dbReference type="AlphaFoldDB" id="A0A4Q0VKY3"/>
<name>A0A4Q0VKY3_9BACI</name>
<feature type="transmembrane region" description="Helical" evidence="1">
    <location>
        <begin position="21"/>
        <end position="41"/>
    </location>
</feature>
<evidence type="ECO:0000313" key="3">
    <source>
        <dbReference type="EMBL" id="RXI96157.1"/>
    </source>
</evidence>
<dbReference type="Gene3D" id="3.20.20.190">
    <property type="entry name" value="Phosphatidylinositol (PI) phosphodiesterase"/>
    <property type="match status" value="1"/>
</dbReference>
<dbReference type="OrthoDB" id="384721at2"/>
<dbReference type="SUPFAM" id="SSF51695">
    <property type="entry name" value="PLC-like phosphodiesterases"/>
    <property type="match status" value="1"/>
</dbReference>
<keyword evidence="1" id="KW-0812">Transmembrane</keyword>
<dbReference type="InterPro" id="IPR030395">
    <property type="entry name" value="GP_PDE_dom"/>
</dbReference>
<dbReference type="GO" id="GO:0006629">
    <property type="term" value="P:lipid metabolic process"/>
    <property type="evidence" value="ECO:0007669"/>
    <property type="project" value="InterPro"/>
</dbReference>
<dbReference type="Pfam" id="PF03009">
    <property type="entry name" value="GDPD"/>
    <property type="match status" value="1"/>
</dbReference>
<dbReference type="RefSeq" id="WP_129080138.1">
    <property type="nucleotide sequence ID" value="NZ_QOUX01000047.1"/>
</dbReference>
<evidence type="ECO:0000259" key="2">
    <source>
        <dbReference type="PROSITE" id="PS51704"/>
    </source>
</evidence>
<keyword evidence="1" id="KW-1133">Transmembrane helix</keyword>
<proteinExistence type="predicted"/>
<protein>
    <submittedName>
        <fullName evidence="3">Glycerophosphodiester phosphodiesterase</fullName>
    </submittedName>
</protein>
<dbReference type="CDD" id="cd08561">
    <property type="entry name" value="GDPD_cytoplasmic_ScUgpQ2_like"/>
    <property type="match status" value="1"/>
</dbReference>
<keyword evidence="4" id="KW-1185">Reference proteome</keyword>
<reference evidence="3 4" key="1">
    <citation type="journal article" date="2019" name="Int. J. Syst. Evol. Microbiol.">
        <title>Anaerobacillus alkaliphilus sp. nov., a novel alkaliphilic and moderately halophilic bacterium.</title>
        <authorList>
            <person name="Borsodi A.K."/>
            <person name="Aszalos J.M."/>
            <person name="Bihari P."/>
            <person name="Nagy I."/>
            <person name="Schumann P."/>
            <person name="Sproer C."/>
            <person name="Kovacs A.L."/>
            <person name="Boka K."/>
            <person name="Dobosy P."/>
            <person name="Ovari M."/>
            <person name="Szili-Kovacs T."/>
            <person name="Toth E."/>
        </authorList>
    </citation>
    <scope>NUCLEOTIDE SEQUENCE [LARGE SCALE GENOMIC DNA]</scope>
    <source>
        <strain evidence="3 4">B16-10</strain>
    </source>
</reference>
<evidence type="ECO:0000313" key="4">
    <source>
        <dbReference type="Proteomes" id="UP000290649"/>
    </source>
</evidence>
<comment type="caution">
    <text evidence="3">The sequence shown here is derived from an EMBL/GenBank/DDBJ whole genome shotgun (WGS) entry which is preliminary data.</text>
</comment>
<accession>A0A4Q0VKY3</accession>
<feature type="domain" description="GP-PDE" evidence="2">
    <location>
        <begin position="56"/>
        <end position="311"/>
    </location>
</feature>
<evidence type="ECO:0000256" key="1">
    <source>
        <dbReference type="SAM" id="Phobius"/>
    </source>
</evidence>
<keyword evidence="1" id="KW-0472">Membrane</keyword>
<sequence length="318" mass="36291">MTSPITVSQKRNSKKSIFLKVLLGLLAAFIIVYLLLLFVFIPERDTHPFFTHYDEPLIIAHQGGYHLAPSSSIAAFDKAVEIGTHVLEYDLHITKDGYLALIHDPTVDRTTNGTGEVASMTLEEVQALDAGYSFQDLNGEHSYRDQSVYIPDVREMFERYSDKLHMIEIKDTNPYDRMDEIITTLWNLVEEFNMQDKVLIAAFDSFILDRVTELTNGQAATGGGKKETTNFVITHKFFLQPFYFPKVDSFQLPLAQAGFDLTDKKLIRGAERLNQQVHYWTINDKDVMLKLLEKGAHGIITDRPDLLHEAIEEYKANN</sequence>
<dbReference type="InterPro" id="IPR017946">
    <property type="entry name" value="PLC-like_Pdiesterase_TIM-brl"/>
</dbReference>
<dbReference type="GO" id="GO:0008081">
    <property type="term" value="F:phosphoric diester hydrolase activity"/>
    <property type="evidence" value="ECO:0007669"/>
    <property type="project" value="InterPro"/>
</dbReference>
<dbReference type="PROSITE" id="PS51704">
    <property type="entry name" value="GP_PDE"/>
    <property type="match status" value="1"/>
</dbReference>
<dbReference type="PANTHER" id="PTHR46211">
    <property type="entry name" value="GLYCEROPHOSPHORYL DIESTER PHOSPHODIESTERASE"/>
    <property type="match status" value="1"/>
</dbReference>
<dbReference type="Proteomes" id="UP000290649">
    <property type="component" value="Unassembled WGS sequence"/>
</dbReference>
<dbReference type="EMBL" id="QOUX01000047">
    <property type="protein sequence ID" value="RXI96157.1"/>
    <property type="molecule type" value="Genomic_DNA"/>
</dbReference>
<dbReference type="PANTHER" id="PTHR46211:SF14">
    <property type="entry name" value="GLYCEROPHOSPHODIESTER PHOSPHODIESTERASE"/>
    <property type="match status" value="1"/>
</dbReference>
<organism evidence="3 4">
    <name type="scientific">Anaerobacillus alkaliphilus</name>
    <dbReference type="NCBI Taxonomy" id="1548597"/>
    <lineage>
        <taxon>Bacteria</taxon>
        <taxon>Bacillati</taxon>
        <taxon>Bacillota</taxon>
        <taxon>Bacilli</taxon>
        <taxon>Bacillales</taxon>
        <taxon>Bacillaceae</taxon>
        <taxon>Anaerobacillus</taxon>
    </lineage>
</organism>